<dbReference type="PANTHER" id="PTHR34203">
    <property type="entry name" value="METHYLTRANSFERASE, FKBM FAMILY PROTEIN"/>
    <property type="match status" value="1"/>
</dbReference>
<organism evidence="2 3">
    <name type="scientific">Sphaerospermopsis kisseleviana CS-549</name>
    <dbReference type="NCBI Taxonomy" id="3021783"/>
    <lineage>
        <taxon>Bacteria</taxon>
        <taxon>Bacillati</taxon>
        <taxon>Cyanobacteriota</taxon>
        <taxon>Cyanophyceae</taxon>
        <taxon>Nostocales</taxon>
        <taxon>Aphanizomenonaceae</taxon>
        <taxon>Sphaerospermopsis</taxon>
        <taxon>Sphaerospermopsis kisseleviana</taxon>
    </lineage>
</organism>
<dbReference type="NCBIfam" id="TIGR01444">
    <property type="entry name" value="fkbM_fam"/>
    <property type="match status" value="1"/>
</dbReference>
<keyword evidence="2" id="KW-0489">Methyltransferase</keyword>
<sequence length="273" mass="30569">MRVESCCQSLLAEIIQEIDPQKEGFCIDVGVGTFAFYCEVFAKLGYPTIAVEPLPVKKLKQISASYGIKLLENCLSNIDGKQLLYLGNFAGLFNSNFSSLSPEWFGSSPKTKEVESITLSTLLSRIKPDKITCLKLDIEGWEFNVIEQLPNIDNALLPQVIMFEYGGGVNKKQGQKGWSKDFLEKTLNCLKILQKCGYQSCIMIDFAPQSKERFFDLQSVNIAVDQLFDDQSVYGNIITVKNGNISPAKIHTICQPFYQASLIDLLVHQLVSR</sequence>
<accession>A0ABT4ZVQ7</accession>
<dbReference type="Gene3D" id="3.40.50.150">
    <property type="entry name" value="Vaccinia Virus protein VP39"/>
    <property type="match status" value="1"/>
</dbReference>
<dbReference type="GO" id="GO:0008168">
    <property type="term" value="F:methyltransferase activity"/>
    <property type="evidence" value="ECO:0007669"/>
    <property type="project" value="UniProtKB-KW"/>
</dbReference>
<dbReference type="SUPFAM" id="SSF53335">
    <property type="entry name" value="S-adenosyl-L-methionine-dependent methyltransferases"/>
    <property type="match status" value="1"/>
</dbReference>
<comment type="caution">
    <text evidence="2">The sequence shown here is derived from an EMBL/GenBank/DDBJ whole genome shotgun (WGS) entry which is preliminary data.</text>
</comment>
<feature type="domain" description="Methyltransferase FkbM" evidence="1">
    <location>
        <begin position="35"/>
        <end position="199"/>
    </location>
</feature>
<dbReference type="PANTHER" id="PTHR34203:SF15">
    <property type="entry name" value="SLL1173 PROTEIN"/>
    <property type="match status" value="1"/>
</dbReference>
<dbReference type="Pfam" id="PF05050">
    <property type="entry name" value="Methyltransf_21"/>
    <property type="match status" value="1"/>
</dbReference>
<evidence type="ECO:0000313" key="2">
    <source>
        <dbReference type="EMBL" id="MDB9443359.1"/>
    </source>
</evidence>
<dbReference type="EMBL" id="JAQMTI010000243">
    <property type="protein sequence ID" value="MDB9443359.1"/>
    <property type="molecule type" value="Genomic_DNA"/>
</dbReference>
<dbReference type="InterPro" id="IPR052514">
    <property type="entry name" value="SAM-dependent_MTase"/>
</dbReference>
<evidence type="ECO:0000313" key="3">
    <source>
        <dbReference type="Proteomes" id="UP001211711"/>
    </source>
</evidence>
<keyword evidence="3" id="KW-1185">Reference proteome</keyword>
<dbReference type="GO" id="GO:0032259">
    <property type="term" value="P:methylation"/>
    <property type="evidence" value="ECO:0007669"/>
    <property type="project" value="UniProtKB-KW"/>
</dbReference>
<dbReference type="InterPro" id="IPR029063">
    <property type="entry name" value="SAM-dependent_MTases_sf"/>
</dbReference>
<reference evidence="2 3" key="1">
    <citation type="submission" date="2023-01" db="EMBL/GenBank/DDBJ databases">
        <title>Genomes from the Australian National Cyanobacteria Reference Collection.</title>
        <authorList>
            <person name="Willis A."/>
            <person name="Lee E.M.F."/>
        </authorList>
    </citation>
    <scope>NUCLEOTIDE SEQUENCE [LARGE SCALE GENOMIC DNA]</scope>
    <source>
        <strain evidence="2 3">CS-549</strain>
    </source>
</reference>
<dbReference type="Proteomes" id="UP001211711">
    <property type="component" value="Unassembled WGS sequence"/>
</dbReference>
<proteinExistence type="predicted"/>
<dbReference type="RefSeq" id="WP_096565374.1">
    <property type="nucleotide sequence ID" value="NZ_JAQMTI010000243.1"/>
</dbReference>
<evidence type="ECO:0000259" key="1">
    <source>
        <dbReference type="Pfam" id="PF05050"/>
    </source>
</evidence>
<protein>
    <submittedName>
        <fullName evidence="2">FkbM family methyltransferase</fullName>
    </submittedName>
</protein>
<dbReference type="InterPro" id="IPR006342">
    <property type="entry name" value="FkbM_mtfrase"/>
</dbReference>
<name>A0ABT4ZVQ7_9CYAN</name>
<keyword evidence="2" id="KW-0808">Transferase</keyword>
<gene>
    <name evidence="2" type="ORF">PN497_18630</name>
</gene>